<proteinExistence type="predicted"/>
<comment type="caution">
    <text evidence="2">The sequence shown here is derived from an EMBL/GenBank/DDBJ whole genome shotgun (WGS) entry which is preliminary data.</text>
</comment>
<accession>A0AAN6MCP3</accession>
<reference evidence="2" key="2">
    <citation type="submission" date="2023-05" db="EMBL/GenBank/DDBJ databases">
        <authorList>
            <consortium name="Lawrence Berkeley National Laboratory"/>
            <person name="Steindorff A."/>
            <person name="Hensen N."/>
            <person name="Bonometti L."/>
            <person name="Westerberg I."/>
            <person name="Brannstrom I.O."/>
            <person name="Guillou S."/>
            <person name="Cros-Aarteil S."/>
            <person name="Calhoun S."/>
            <person name="Haridas S."/>
            <person name="Kuo A."/>
            <person name="Mondo S."/>
            <person name="Pangilinan J."/>
            <person name="Riley R."/>
            <person name="Labutti K."/>
            <person name="Andreopoulos B."/>
            <person name="Lipzen A."/>
            <person name="Chen C."/>
            <person name="Yanf M."/>
            <person name="Daum C."/>
            <person name="Ng V."/>
            <person name="Clum A."/>
            <person name="Ohm R."/>
            <person name="Martin F."/>
            <person name="Silar P."/>
            <person name="Natvig D."/>
            <person name="Lalanne C."/>
            <person name="Gautier V."/>
            <person name="Ament-Velasquez S.L."/>
            <person name="Kruys A."/>
            <person name="Hutchinson M.I."/>
            <person name="Powell A.J."/>
            <person name="Barry K."/>
            <person name="Miller A.N."/>
            <person name="Grigoriev I.V."/>
            <person name="Debuchy R."/>
            <person name="Gladieux P."/>
            <person name="Thoren M.H."/>
            <person name="Johannesson H."/>
        </authorList>
    </citation>
    <scope>NUCLEOTIDE SEQUENCE</scope>
    <source>
        <strain evidence="2">CBS 103.79</strain>
    </source>
</reference>
<sequence length="186" mass="21025">MAPGEFLPWNWTITAIDPTQTTCLAPPQVLGTFLTVNAVMAVFNVFLSNTEVVHRITCGLLRSRPPSDRDCSLTYCWIFSVTMQLCANGVVAKLTVDATTHRTTYLISQLFLLYATRPFFYGGLAYGVTLIVFAIAWPMDFVRSAVQDPWLEDMKHMRIVLFLSIVLVWIASWLFWVGFLYVAGEL</sequence>
<protein>
    <submittedName>
        <fullName evidence="2">Uncharacterized protein</fullName>
    </submittedName>
</protein>
<keyword evidence="3" id="KW-1185">Reference proteome</keyword>
<feature type="transmembrane region" description="Helical" evidence="1">
    <location>
        <begin position="29"/>
        <end position="47"/>
    </location>
</feature>
<dbReference type="EMBL" id="MU855950">
    <property type="protein sequence ID" value="KAK3898360.1"/>
    <property type="molecule type" value="Genomic_DNA"/>
</dbReference>
<gene>
    <name evidence="2" type="ORF">C8A05DRAFT_38056</name>
</gene>
<evidence type="ECO:0000313" key="3">
    <source>
        <dbReference type="Proteomes" id="UP001303889"/>
    </source>
</evidence>
<organism evidence="2 3">
    <name type="scientific">Staphylotrichum tortipilum</name>
    <dbReference type="NCBI Taxonomy" id="2831512"/>
    <lineage>
        <taxon>Eukaryota</taxon>
        <taxon>Fungi</taxon>
        <taxon>Dikarya</taxon>
        <taxon>Ascomycota</taxon>
        <taxon>Pezizomycotina</taxon>
        <taxon>Sordariomycetes</taxon>
        <taxon>Sordariomycetidae</taxon>
        <taxon>Sordariales</taxon>
        <taxon>Chaetomiaceae</taxon>
        <taxon>Staphylotrichum</taxon>
    </lineage>
</organism>
<feature type="transmembrane region" description="Helical" evidence="1">
    <location>
        <begin position="119"/>
        <end position="139"/>
    </location>
</feature>
<keyword evidence="1" id="KW-1133">Transmembrane helix</keyword>
<keyword evidence="1" id="KW-0472">Membrane</keyword>
<evidence type="ECO:0000313" key="2">
    <source>
        <dbReference type="EMBL" id="KAK3898360.1"/>
    </source>
</evidence>
<feature type="transmembrane region" description="Helical" evidence="1">
    <location>
        <begin position="159"/>
        <end position="183"/>
    </location>
</feature>
<dbReference type="AlphaFoldDB" id="A0AAN6MCP3"/>
<evidence type="ECO:0000256" key="1">
    <source>
        <dbReference type="SAM" id="Phobius"/>
    </source>
</evidence>
<reference evidence="2" key="1">
    <citation type="journal article" date="2023" name="Mol. Phylogenet. Evol.">
        <title>Genome-scale phylogeny and comparative genomics of the fungal order Sordariales.</title>
        <authorList>
            <person name="Hensen N."/>
            <person name="Bonometti L."/>
            <person name="Westerberg I."/>
            <person name="Brannstrom I.O."/>
            <person name="Guillou S."/>
            <person name="Cros-Aarteil S."/>
            <person name="Calhoun S."/>
            <person name="Haridas S."/>
            <person name="Kuo A."/>
            <person name="Mondo S."/>
            <person name="Pangilinan J."/>
            <person name="Riley R."/>
            <person name="LaButti K."/>
            <person name="Andreopoulos B."/>
            <person name="Lipzen A."/>
            <person name="Chen C."/>
            <person name="Yan M."/>
            <person name="Daum C."/>
            <person name="Ng V."/>
            <person name="Clum A."/>
            <person name="Steindorff A."/>
            <person name="Ohm R.A."/>
            <person name="Martin F."/>
            <person name="Silar P."/>
            <person name="Natvig D.O."/>
            <person name="Lalanne C."/>
            <person name="Gautier V."/>
            <person name="Ament-Velasquez S.L."/>
            <person name="Kruys A."/>
            <person name="Hutchinson M.I."/>
            <person name="Powell A.J."/>
            <person name="Barry K."/>
            <person name="Miller A.N."/>
            <person name="Grigoriev I.V."/>
            <person name="Debuchy R."/>
            <person name="Gladieux P."/>
            <person name="Hiltunen Thoren M."/>
            <person name="Johannesson H."/>
        </authorList>
    </citation>
    <scope>NUCLEOTIDE SEQUENCE</scope>
    <source>
        <strain evidence="2">CBS 103.79</strain>
    </source>
</reference>
<dbReference type="Proteomes" id="UP001303889">
    <property type="component" value="Unassembled WGS sequence"/>
</dbReference>
<name>A0AAN6MCP3_9PEZI</name>
<keyword evidence="1" id="KW-0812">Transmembrane</keyword>